<gene>
    <name evidence="2" type="ORF">VaNZ11_015887</name>
</gene>
<feature type="coiled-coil region" evidence="1">
    <location>
        <begin position="109"/>
        <end position="157"/>
    </location>
</feature>
<reference evidence="2 3" key="1">
    <citation type="journal article" date="2023" name="IScience">
        <title>Expanded male sex-determining region conserved during the evolution of homothallism in the green alga Volvox.</title>
        <authorList>
            <person name="Yamamoto K."/>
            <person name="Matsuzaki R."/>
            <person name="Mahakham W."/>
            <person name="Heman W."/>
            <person name="Sekimoto H."/>
            <person name="Kawachi M."/>
            <person name="Minakuchi Y."/>
            <person name="Toyoda A."/>
            <person name="Nozaki H."/>
        </authorList>
    </citation>
    <scope>NUCLEOTIDE SEQUENCE [LARGE SCALE GENOMIC DNA]</scope>
    <source>
        <strain evidence="2 3">NIES-4468</strain>
    </source>
</reference>
<protein>
    <submittedName>
        <fullName evidence="2">Uncharacterized protein</fullName>
    </submittedName>
</protein>
<comment type="caution">
    <text evidence="2">The sequence shown here is derived from an EMBL/GenBank/DDBJ whole genome shotgun (WGS) entry which is preliminary data.</text>
</comment>
<keyword evidence="3" id="KW-1185">Reference proteome</keyword>
<feature type="non-terminal residue" evidence="2">
    <location>
        <position position="289"/>
    </location>
</feature>
<organism evidence="2 3">
    <name type="scientific">Volvox africanus</name>
    <dbReference type="NCBI Taxonomy" id="51714"/>
    <lineage>
        <taxon>Eukaryota</taxon>
        <taxon>Viridiplantae</taxon>
        <taxon>Chlorophyta</taxon>
        <taxon>core chlorophytes</taxon>
        <taxon>Chlorophyceae</taxon>
        <taxon>CS clade</taxon>
        <taxon>Chlamydomonadales</taxon>
        <taxon>Volvocaceae</taxon>
        <taxon>Volvox</taxon>
    </lineage>
</organism>
<accession>A0ABQ5SN12</accession>
<dbReference type="Proteomes" id="UP001165090">
    <property type="component" value="Unassembled WGS sequence"/>
</dbReference>
<dbReference type="EMBL" id="BSDZ01000101">
    <property type="protein sequence ID" value="GLI70868.1"/>
    <property type="molecule type" value="Genomic_DNA"/>
</dbReference>
<name>A0ABQ5SN12_9CHLO</name>
<evidence type="ECO:0000313" key="2">
    <source>
        <dbReference type="EMBL" id="GLI70868.1"/>
    </source>
</evidence>
<proteinExistence type="predicted"/>
<evidence type="ECO:0000256" key="1">
    <source>
        <dbReference type="SAM" id="Coils"/>
    </source>
</evidence>
<sequence length="289" mass="30378">MASHLQRPAGLLSMGTVRRHGALHTFTAVPNRSGRSWLMPGMPTSRPGPRLSLLTSVTADLNGGPSTMPNPAQSIGSMPPTPLSTVDITDKLGSTNPLIQALNSSRASLYEAQRVREALEAEAQEVAQLAVGAAEAKNKAKAEVFALVSQIEEATRQQQGWVDKVTSLRQTKDALDAQKPAAESGPEVDEFNIASNALSSELSEAEVRAAEVSEAILTLRVTMEDLYAKAVMAEAAAAKAEEVAAAAMKAAETAVKDEMHAAAVVKETQTALEKTLSALKDLGNQDAVA</sequence>
<keyword evidence="1" id="KW-0175">Coiled coil</keyword>
<evidence type="ECO:0000313" key="3">
    <source>
        <dbReference type="Proteomes" id="UP001165090"/>
    </source>
</evidence>